<feature type="compositionally biased region" description="Polar residues" evidence="1">
    <location>
        <begin position="76"/>
        <end position="88"/>
    </location>
</feature>
<feature type="region of interest" description="Disordered" evidence="1">
    <location>
        <begin position="66"/>
        <end position="89"/>
    </location>
</feature>
<gene>
    <name evidence="2" type="ORF">KUTeg_005149</name>
</gene>
<dbReference type="Proteomes" id="UP001217089">
    <property type="component" value="Unassembled WGS sequence"/>
</dbReference>
<comment type="caution">
    <text evidence="2">The sequence shown here is derived from an EMBL/GenBank/DDBJ whole genome shotgun (WGS) entry which is preliminary data.</text>
</comment>
<evidence type="ECO:0000256" key="1">
    <source>
        <dbReference type="SAM" id="MobiDB-lite"/>
    </source>
</evidence>
<sequence>METLLNAHINTKLQSEYQHIVSRVVKEQSPLQKQQLQQVQHSPVQRQLQNIQVVTETPPANKECPVQEKVHRKSNGDVTSSSDKTQLGKTKKFKPDGYLLTLQKIKAEFYAFSNADIIFTDSLGETLEAIGSHNLSGHVYITGQRSDVKNVTRTEAISFPKLTQAEKRGELHIPFAEDYFITDRKFPWERIPELVIGRQYYDNWMSYNARMKRYWAVDATSTILAVHQTVDRGSFEHRILKDQKNRFYNFNLLMNKTTAKEPNFESGLTTCLEYFTTKSIYNEIIIAKRQRLPDYCDLNGPRHRRFLDGNKILTVSSENKALDREIMQKLTSIYKANHTLSNTAYSKV</sequence>
<dbReference type="EMBL" id="JARBDR010000246">
    <property type="protein sequence ID" value="KAJ8317245.1"/>
    <property type="molecule type" value="Genomic_DNA"/>
</dbReference>
<evidence type="ECO:0000313" key="3">
    <source>
        <dbReference type="Proteomes" id="UP001217089"/>
    </source>
</evidence>
<protein>
    <submittedName>
        <fullName evidence="2">Uncharacterized protein</fullName>
    </submittedName>
</protein>
<proteinExistence type="predicted"/>
<organism evidence="2 3">
    <name type="scientific">Tegillarca granosa</name>
    <name type="common">Malaysian cockle</name>
    <name type="synonym">Anadara granosa</name>
    <dbReference type="NCBI Taxonomy" id="220873"/>
    <lineage>
        <taxon>Eukaryota</taxon>
        <taxon>Metazoa</taxon>
        <taxon>Spiralia</taxon>
        <taxon>Lophotrochozoa</taxon>
        <taxon>Mollusca</taxon>
        <taxon>Bivalvia</taxon>
        <taxon>Autobranchia</taxon>
        <taxon>Pteriomorphia</taxon>
        <taxon>Arcoida</taxon>
        <taxon>Arcoidea</taxon>
        <taxon>Arcidae</taxon>
        <taxon>Tegillarca</taxon>
    </lineage>
</organism>
<evidence type="ECO:0000313" key="2">
    <source>
        <dbReference type="EMBL" id="KAJ8317245.1"/>
    </source>
</evidence>
<name>A0ABQ9FLU1_TEGGR</name>
<reference evidence="2 3" key="1">
    <citation type="submission" date="2022-12" db="EMBL/GenBank/DDBJ databases">
        <title>Chromosome-level genome of Tegillarca granosa.</title>
        <authorList>
            <person name="Kim J."/>
        </authorList>
    </citation>
    <scope>NUCLEOTIDE SEQUENCE [LARGE SCALE GENOMIC DNA]</scope>
    <source>
        <strain evidence="2">Teg-2019</strain>
        <tissue evidence="2">Adductor muscle</tissue>
    </source>
</reference>
<keyword evidence="3" id="KW-1185">Reference proteome</keyword>
<accession>A0ABQ9FLU1</accession>